<gene>
    <name evidence="1" type="ORF">M6B38_358005</name>
    <name evidence="2" type="ORF">M6B38_358010</name>
</gene>
<name>A0AAX6GKZ9_IRIPA</name>
<dbReference type="EMBL" id="JANAVB010018600">
    <property type="protein sequence ID" value="KAJ6829438.1"/>
    <property type="molecule type" value="Genomic_DNA"/>
</dbReference>
<keyword evidence="3" id="KW-1185">Reference proteome</keyword>
<proteinExistence type="predicted"/>
<reference evidence="2" key="2">
    <citation type="submission" date="2023-04" db="EMBL/GenBank/DDBJ databases">
        <authorList>
            <person name="Bruccoleri R.E."/>
            <person name="Oakeley E.J."/>
            <person name="Faust A.-M."/>
            <person name="Dessus-Babus S."/>
            <person name="Altorfer M."/>
            <person name="Burckhardt D."/>
            <person name="Oertli M."/>
            <person name="Naumann U."/>
            <person name="Petersen F."/>
            <person name="Wong J."/>
        </authorList>
    </citation>
    <scope>NUCLEOTIDE SEQUENCE</scope>
    <source>
        <strain evidence="2">GSM-AAB239-AS_SAM_17_03QT</strain>
        <tissue evidence="2">Leaf</tissue>
    </source>
</reference>
<reference evidence="2" key="1">
    <citation type="journal article" date="2023" name="GigaByte">
        <title>Genome assembly of the bearded iris, Iris pallida Lam.</title>
        <authorList>
            <person name="Bruccoleri R.E."/>
            <person name="Oakeley E.J."/>
            <person name="Faust A.M.E."/>
            <person name="Altorfer M."/>
            <person name="Dessus-Babus S."/>
            <person name="Burckhardt D."/>
            <person name="Oertli M."/>
            <person name="Naumann U."/>
            <person name="Petersen F."/>
            <person name="Wong J."/>
        </authorList>
    </citation>
    <scope>NUCLEOTIDE SEQUENCE</scope>
    <source>
        <strain evidence="2">GSM-AAB239-AS_SAM_17_03QT</strain>
    </source>
</reference>
<comment type="caution">
    <text evidence="2">The sequence shown here is derived from an EMBL/GenBank/DDBJ whole genome shotgun (WGS) entry which is preliminary data.</text>
</comment>
<sequence length="141" mass="16327">MYDIIEKNDTMNSDFEVSEYESDLSESNDNAHVAPTKGEARSRVPLGKFRVYNEKMREYIPCLENKEAIKKLRSTGQGSSSSGIVRRRGRGWTVWCQRPRNTRILSHGRGAEMRFFSSLDLDFLFSIDLTKLEVRRIDQCV</sequence>
<accession>A0AAX6GKZ9</accession>
<evidence type="ECO:0000313" key="1">
    <source>
        <dbReference type="EMBL" id="KAJ6829438.1"/>
    </source>
</evidence>
<dbReference type="EMBL" id="JANAVB010018600">
    <property type="protein sequence ID" value="KAJ6829439.1"/>
    <property type="molecule type" value="Genomic_DNA"/>
</dbReference>
<dbReference type="Proteomes" id="UP001140949">
    <property type="component" value="Unassembled WGS sequence"/>
</dbReference>
<dbReference type="AlphaFoldDB" id="A0AAX6GKZ9"/>
<organism evidence="2 3">
    <name type="scientific">Iris pallida</name>
    <name type="common">Sweet iris</name>
    <dbReference type="NCBI Taxonomy" id="29817"/>
    <lineage>
        <taxon>Eukaryota</taxon>
        <taxon>Viridiplantae</taxon>
        <taxon>Streptophyta</taxon>
        <taxon>Embryophyta</taxon>
        <taxon>Tracheophyta</taxon>
        <taxon>Spermatophyta</taxon>
        <taxon>Magnoliopsida</taxon>
        <taxon>Liliopsida</taxon>
        <taxon>Asparagales</taxon>
        <taxon>Iridaceae</taxon>
        <taxon>Iridoideae</taxon>
        <taxon>Irideae</taxon>
        <taxon>Iris</taxon>
    </lineage>
</organism>
<protein>
    <submittedName>
        <fullName evidence="2">Uncharacterized protein</fullName>
    </submittedName>
</protein>
<evidence type="ECO:0000313" key="3">
    <source>
        <dbReference type="Proteomes" id="UP001140949"/>
    </source>
</evidence>
<evidence type="ECO:0000313" key="2">
    <source>
        <dbReference type="EMBL" id="KAJ6829439.1"/>
    </source>
</evidence>